<gene>
    <name evidence="2" type="ORF">PILCRDRAFT_17038</name>
</gene>
<evidence type="ECO:0000313" key="2">
    <source>
        <dbReference type="EMBL" id="KIM71480.1"/>
    </source>
</evidence>
<evidence type="ECO:0000256" key="1">
    <source>
        <dbReference type="SAM" id="MobiDB-lite"/>
    </source>
</evidence>
<dbReference type="STRING" id="765440.A0A0C3EFM8"/>
<name>A0A0C3EFM8_PILCF</name>
<dbReference type="AlphaFoldDB" id="A0A0C3EFM8"/>
<dbReference type="HOGENOM" id="CLU_1876219_0_0_1"/>
<proteinExistence type="predicted"/>
<organism evidence="2 3">
    <name type="scientific">Piloderma croceum (strain F 1598)</name>
    <dbReference type="NCBI Taxonomy" id="765440"/>
    <lineage>
        <taxon>Eukaryota</taxon>
        <taxon>Fungi</taxon>
        <taxon>Dikarya</taxon>
        <taxon>Basidiomycota</taxon>
        <taxon>Agaricomycotina</taxon>
        <taxon>Agaricomycetes</taxon>
        <taxon>Agaricomycetidae</taxon>
        <taxon>Atheliales</taxon>
        <taxon>Atheliaceae</taxon>
        <taxon>Piloderma</taxon>
    </lineage>
</organism>
<reference evidence="2 3" key="1">
    <citation type="submission" date="2014-04" db="EMBL/GenBank/DDBJ databases">
        <authorList>
            <consortium name="DOE Joint Genome Institute"/>
            <person name="Kuo A."/>
            <person name="Tarkka M."/>
            <person name="Buscot F."/>
            <person name="Kohler A."/>
            <person name="Nagy L.G."/>
            <person name="Floudas D."/>
            <person name="Copeland A."/>
            <person name="Barry K.W."/>
            <person name="Cichocki N."/>
            <person name="Veneault-Fourrey C."/>
            <person name="LaButti K."/>
            <person name="Lindquist E.A."/>
            <person name="Lipzen A."/>
            <person name="Lundell T."/>
            <person name="Morin E."/>
            <person name="Murat C."/>
            <person name="Sun H."/>
            <person name="Tunlid A."/>
            <person name="Henrissat B."/>
            <person name="Grigoriev I.V."/>
            <person name="Hibbett D.S."/>
            <person name="Martin F."/>
            <person name="Nordberg H.P."/>
            <person name="Cantor M.N."/>
            <person name="Hua S.X."/>
        </authorList>
    </citation>
    <scope>NUCLEOTIDE SEQUENCE [LARGE SCALE GENOMIC DNA]</scope>
    <source>
        <strain evidence="2 3">F 1598</strain>
    </source>
</reference>
<evidence type="ECO:0000313" key="3">
    <source>
        <dbReference type="Proteomes" id="UP000054166"/>
    </source>
</evidence>
<feature type="region of interest" description="Disordered" evidence="1">
    <location>
        <begin position="105"/>
        <end position="136"/>
    </location>
</feature>
<protein>
    <submittedName>
        <fullName evidence="2">Uncharacterized protein</fullName>
    </submittedName>
</protein>
<dbReference type="Proteomes" id="UP000054166">
    <property type="component" value="Unassembled WGS sequence"/>
</dbReference>
<accession>A0A0C3EFM8</accession>
<dbReference type="EMBL" id="KN833303">
    <property type="protein sequence ID" value="KIM71480.1"/>
    <property type="molecule type" value="Genomic_DNA"/>
</dbReference>
<keyword evidence="3" id="KW-1185">Reference proteome</keyword>
<feature type="compositionally biased region" description="Basic and acidic residues" evidence="1">
    <location>
        <begin position="113"/>
        <end position="136"/>
    </location>
</feature>
<dbReference type="InParanoid" id="A0A0C3EFM8"/>
<reference evidence="3" key="2">
    <citation type="submission" date="2015-01" db="EMBL/GenBank/DDBJ databases">
        <title>Evolutionary Origins and Diversification of the Mycorrhizal Mutualists.</title>
        <authorList>
            <consortium name="DOE Joint Genome Institute"/>
            <consortium name="Mycorrhizal Genomics Consortium"/>
            <person name="Kohler A."/>
            <person name="Kuo A."/>
            <person name="Nagy L.G."/>
            <person name="Floudas D."/>
            <person name="Copeland A."/>
            <person name="Barry K.W."/>
            <person name="Cichocki N."/>
            <person name="Veneault-Fourrey C."/>
            <person name="LaButti K."/>
            <person name="Lindquist E.A."/>
            <person name="Lipzen A."/>
            <person name="Lundell T."/>
            <person name="Morin E."/>
            <person name="Murat C."/>
            <person name="Riley R."/>
            <person name="Ohm R."/>
            <person name="Sun H."/>
            <person name="Tunlid A."/>
            <person name="Henrissat B."/>
            <person name="Grigoriev I.V."/>
            <person name="Hibbett D.S."/>
            <person name="Martin F."/>
        </authorList>
    </citation>
    <scope>NUCLEOTIDE SEQUENCE [LARGE SCALE GENOMIC DNA]</scope>
    <source>
        <strain evidence="3">F 1598</strain>
    </source>
</reference>
<sequence>MNSRRQHRRPYRPNGGMRIYYHEPTHPARLRSLHHGLRDLPSSRSPLLSSSVLSYIITNNAHCIKNVNSLLLFNSLKGLFALLNFMCLEIFVDYTDSDSLLHRNEMSAEEEEGMSKKVVEASEERCREEPPTKERD</sequence>